<dbReference type="InterPro" id="IPR010060">
    <property type="entry name" value="NRPS_synth"/>
</dbReference>
<dbReference type="CDD" id="cd19543">
    <property type="entry name" value="DCL_NRPS"/>
    <property type="match status" value="1"/>
</dbReference>
<dbReference type="Pfam" id="PF13193">
    <property type="entry name" value="AMP-binding_C"/>
    <property type="match status" value="3"/>
</dbReference>
<comment type="cofactor">
    <cofactor evidence="1">
        <name>pantetheine 4'-phosphate</name>
        <dbReference type="ChEBI" id="CHEBI:47942"/>
    </cofactor>
</comment>
<dbReference type="InterPro" id="IPR036736">
    <property type="entry name" value="ACP-like_sf"/>
</dbReference>
<keyword evidence="10" id="KW-1185">Reference proteome</keyword>
<dbReference type="Gene3D" id="3.40.50.12780">
    <property type="entry name" value="N-terminal domain of ligase-like"/>
    <property type="match status" value="2"/>
</dbReference>
<organism evidence="9 10">
    <name type="scientific">Actinomadura litoris</name>
    <dbReference type="NCBI Taxonomy" id="2678616"/>
    <lineage>
        <taxon>Bacteria</taxon>
        <taxon>Bacillati</taxon>
        <taxon>Actinomycetota</taxon>
        <taxon>Actinomycetes</taxon>
        <taxon>Streptosporangiales</taxon>
        <taxon>Thermomonosporaceae</taxon>
        <taxon>Actinomadura</taxon>
    </lineage>
</organism>
<feature type="domain" description="Carrier" evidence="8">
    <location>
        <begin position="3053"/>
        <end position="3127"/>
    </location>
</feature>
<dbReference type="RefSeq" id="WP_216651219.1">
    <property type="nucleotide sequence ID" value="NZ_WOFH01000003.1"/>
</dbReference>
<dbReference type="FunFam" id="1.10.1200.10:FF:000005">
    <property type="entry name" value="Nonribosomal peptide synthetase 1"/>
    <property type="match status" value="2"/>
</dbReference>
<dbReference type="InterPro" id="IPR009081">
    <property type="entry name" value="PP-bd_ACP"/>
</dbReference>
<dbReference type="InterPro" id="IPR023213">
    <property type="entry name" value="CAT-like_dom_sf"/>
</dbReference>
<dbReference type="NCBIfam" id="TIGR01733">
    <property type="entry name" value="AA-adenyl-dom"/>
    <property type="match status" value="3"/>
</dbReference>
<dbReference type="InterPro" id="IPR001242">
    <property type="entry name" value="Condensation_dom"/>
</dbReference>
<dbReference type="GO" id="GO:0031177">
    <property type="term" value="F:phosphopantetheine binding"/>
    <property type="evidence" value="ECO:0007669"/>
    <property type="project" value="InterPro"/>
</dbReference>
<dbReference type="GO" id="GO:0017000">
    <property type="term" value="P:antibiotic biosynthetic process"/>
    <property type="evidence" value="ECO:0007669"/>
    <property type="project" value="UniProtKB-KW"/>
</dbReference>
<dbReference type="GO" id="GO:0043041">
    <property type="term" value="P:amino acid activation for nonribosomal peptide biosynthetic process"/>
    <property type="evidence" value="ECO:0007669"/>
    <property type="project" value="TreeGrafter"/>
</dbReference>
<evidence type="ECO:0000256" key="4">
    <source>
        <dbReference type="ARBA" id="ARBA00022553"/>
    </source>
</evidence>
<evidence type="ECO:0000256" key="2">
    <source>
        <dbReference type="ARBA" id="ARBA00006432"/>
    </source>
</evidence>
<dbReference type="GO" id="GO:0005829">
    <property type="term" value="C:cytosol"/>
    <property type="evidence" value="ECO:0007669"/>
    <property type="project" value="TreeGrafter"/>
</dbReference>
<dbReference type="GO" id="GO:0003824">
    <property type="term" value="F:catalytic activity"/>
    <property type="evidence" value="ECO:0007669"/>
    <property type="project" value="InterPro"/>
</dbReference>
<dbReference type="CDD" id="cd19540">
    <property type="entry name" value="LCL_NRPS-like"/>
    <property type="match status" value="2"/>
</dbReference>
<dbReference type="SUPFAM" id="SSF52777">
    <property type="entry name" value="CoA-dependent acyltransferases"/>
    <property type="match status" value="8"/>
</dbReference>
<keyword evidence="6" id="KW-0045">Antibiotic biosynthesis</keyword>
<dbReference type="Gene3D" id="3.30.559.30">
    <property type="entry name" value="Nonribosomal peptide synthetase, condensation domain"/>
    <property type="match status" value="4"/>
</dbReference>
<proteinExistence type="inferred from homology"/>
<dbReference type="EMBL" id="WOFH01000003">
    <property type="protein sequence ID" value="MUN36833.1"/>
    <property type="molecule type" value="Genomic_DNA"/>
</dbReference>
<dbReference type="Gene3D" id="3.30.559.10">
    <property type="entry name" value="Chloramphenicol acetyltransferase-like domain"/>
    <property type="match status" value="4"/>
</dbReference>
<dbReference type="FunFam" id="1.10.1200.10:FF:000016">
    <property type="entry name" value="Non-ribosomal peptide synthase"/>
    <property type="match status" value="1"/>
</dbReference>
<evidence type="ECO:0000256" key="5">
    <source>
        <dbReference type="ARBA" id="ARBA00022737"/>
    </source>
</evidence>
<evidence type="ECO:0000256" key="1">
    <source>
        <dbReference type="ARBA" id="ARBA00001957"/>
    </source>
</evidence>
<evidence type="ECO:0000313" key="10">
    <source>
        <dbReference type="Proteomes" id="UP000432015"/>
    </source>
</evidence>
<dbReference type="SUPFAM" id="SSF47336">
    <property type="entry name" value="ACP-like"/>
    <property type="match status" value="3"/>
</dbReference>
<dbReference type="FunFam" id="2.30.38.10:FF:000001">
    <property type="entry name" value="Non-ribosomal peptide synthetase PvdI"/>
    <property type="match status" value="3"/>
</dbReference>
<name>A0A7K1KXP6_9ACTN</name>
<dbReference type="NCBIfam" id="NF003417">
    <property type="entry name" value="PRK04813.1"/>
    <property type="match status" value="3"/>
</dbReference>
<dbReference type="CDD" id="cd17652">
    <property type="entry name" value="A_NRPS_CmdD_like"/>
    <property type="match status" value="2"/>
</dbReference>
<dbReference type="FunFam" id="3.40.50.12780:FF:000012">
    <property type="entry name" value="Non-ribosomal peptide synthetase"/>
    <property type="match status" value="3"/>
</dbReference>
<dbReference type="SMART" id="SM00823">
    <property type="entry name" value="PKS_PP"/>
    <property type="match status" value="3"/>
</dbReference>
<dbReference type="InterPro" id="IPR020845">
    <property type="entry name" value="AMP-binding_CS"/>
</dbReference>
<keyword evidence="4" id="KW-0597">Phosphoprotein</keyword>
<sequence>MTRRARNIEDILPLSPLQEGLLFHNVYDEQAPDVYSTQLAVEFEGRFDAAAMREAASALLRRHANLRAGFRHEGLSRAVQVIMREVELPWREVDLSGLDEDGRRAELARIEEEDRWRRFDLRTPPLLRFTLAGLGGDRHRLVLTSHHILWDGWSTAIFLRELLALYTGGGDALPKVRPYRDYLAWLAARDADAAKAAWNKALDGLEEPTLLAGPNAATDTSAPDHLEFTLPAPAVTALTEAARAAGVTVNTAVQVAYALVVGALTGRRDIVVGVTVSGRSPELPGVESMVGLFINTLPLRVRTSPGEPVGGLLARVQREQAALLAHQHLSLHEIQRQAGLGALFDASMVFENYPLDSAELSGMAAAGGARVLDVEHRDDTHYPLGMLVTPGEEYRFRLDHRCETVGAAAARGVADRLVRLLEVFAAAPGTPVGRLDLLTPSERAALDGWNDTARDVPSGHLPALFERQAAATPDAVAVVSGTTELTYADLNARANRLARLLVERGARPETRVAVRAPRSVGQAVALLAVLKSGAAYLPVDPGYPADRVAFMLEDAAPLLMLGTGEPHPGIDFLSLDDPALTGDGLTGYAGDDVTDADRLAPLDVAGPAYVIYTSGSTGRPKGVVVTHRGIASLAAGQIERFGVRPGDRVLQFASPSFDAAVSEVCMALLAGARVVLEPAERLLPGTALIDTLAAHAVTHVTLPPSALAVLPEDALPPDTVLVVAGEACPADLVARWAPGRRMINAYGPTESTVCATMSGPLRGPGAPPIGRPIVNTRVFVLDEGLRPVAPGVAGELYIAGAGLARGYLNRAALSAERFVACPFGASGERMYRTGDLARWTSAGELEFLGRADQQVKLRGFRIEPGEIEAALASHPGVERAAVLVREDRLVAYVVPSAPDGLRDHLAATLPDYMVPSVFVALDDLPLTPNGKLDRRALPAPELGADARGRRPRTPHEEILCGIFADVLGVAHVSLDDDFFALGGHSLLATRLVSRVRSVLGVELEVREVFRSPTVAGLSSVLTSASGARAGVAAVARPERVPLSFAQRRLWFLHQMEGPSPTYNLPVAVRLEGDLDRAALKAALTDVVARHEVLRTVFAEDGEGAYQVILPADSEQARPRLTVLDDPAVFEAAARHGFDLANEIPMRAWLLEEGPAPRGGTTPHTPRNSPNEHVLLLLVHHIAGDGWSLPVLARDVATAYAARAAGTAPRWTPLPVQYADYTLWQHEALGTEDDPESIQARQLDHWKRALAGLPEELDLPTDRPRPAVASHRGGTVAFEVPAEVHARLAGLARETQSSMFMVVRAALAALLSRLGAGTDIPLGTPIAGRDDRALEGLVGFFVNTLVLRTDLSGDPAFRDLVTRVREGDLAAYANQDVPFERLVEVLNPARSMARHPLFQVAVTVDPGSAPAALDGCPGLELSVAPRESGAAKFDLLFALVERHDVTGAPIGLRGEVEYAAELYDAETVAAMAGRLVRLLGAAAEDPAAPVGSLDILDEAEREAATAPWERLDTADTLVGLFETRAAQAPDAVAVSAPGHDALTYGELNARANRLARHLVGRGAGPERFVAVALPRTPDLVVALLAVLKSGAAYIPIDPGYPAARIAFMLDDAAPELVITSGGTETDVPRVLVDDPALAAHDPADLTGVARDPDHPAYVIYTSGSTGRPKGVPVTHRNVVRLMAATDGDFGFGPDDAWTLFHSYAFDFSVWELWGALAHGGRLVVVPQSVTRAPEEFLDLLARERVTVLNQTPSAFYQLISADAAEGAGLPALRYVVFGGEALDPSRLSGWYARHGERTRLVNMYGITETTVHVTYRPLDAASAGRSRSLIGRPLRDLAAYVLDAALQPVPPGVAGELYVAGGGLARGYLNRLGLTAERFVADPYGPAGTRMYRTGDVARWTADGELEYLGRADDQVKIRGFRIELGEVESALVGCPGVGEAAVVVRDDAHGDLRMDAYLVPDGAAEGLVEAVRERLAADLPGYMVPAAFVVLDALPLTANGKLDRRALPVPERAARPAGRAPRTPREEALCAIYADVLGVPEVGIDDDFFELGGHSLLATRLAGRIRSALGVDLPVRRLFEAPRIADLVDLLEPAAPATGTLAAGPRPDRIPLSFAQRRLWFLDRFEGPSPTYNLPAALRLTGGLDAAALQAALHDLVARHEVLRTVIADEDGTPYQRVLDEARPELVRVRTSEGRLPGELSAAARHAFDIGAEIPLRAWLFELGGDRHVLLLLVHHIAGDGWSLPVLARDLAAAYTARRAGAAPGWEPLPVQYADYTLWQRDTLGSEDDPGSVVSRQLAYWEDALAGLPEELELPTDRPRPATASQRGDTIAFDVPADVHARLAGLARRHRASTFMVVQAALGLLLTRLGAGTDVPIGTPVAGRGDRALEDLAGFFVNTLVLRTDTSGDPTFAELVERVRERNLEVYTHQDVPFERLVELLNPARSTARHPLFQVVLAFDNDGTGGAPERFGDLAAEREPTDLDVAKFDLVFSFSEGPGGLAGSVQFATDLYDAATAGSMAARLVALLAAAVRDPSAPVGTLDVLTPAEREKALVTWNDTATPVPAATLPELLEARVASAPDDLAVISASGTLTYAELNARANRVARRLIGLGVGPERIVALVLPRSVEQVVTALAAVKAGGAYLPVDPAYPADRIAFMLEDSAPALVVADRDVPSGAAPVLRPEELDVPGDETDVTDAERLAPLRAAHPAYVIYTSGSTGRPKGVVLSHAGIPSLTAAEADTLGAGPGDRVLQFASPSFDASVMELLMALPNGAALVIAPDGPVVGDDLADVLATHGVTHALIPPTVLGSVPATDLPDFRVLVVGGEACSAELVARWSAGRTMINAYGPTEVTVAATMSGRLTGEGLPPIGRPIANTRLYVLDEGLRPVPPGVPGELYVAGPGLARGYLNRPGLTAERFVADPFGGPGARMYRTGDLVRHRPDGTLDYAGRADDQVKIRGLRIETGEIETALAAHPAVAQCAVLAREGRLVAYVVPGVPADELREHLGRTLPDYMVPAAFVPLEALPRTANGKLDRRALPAPPPPERTAAAEPGTPREELLCGLFAEVLGLERVGVDQGFFDLGGDSISSIQLVSRARRAGLVMSPRDVFEHKTVAALARTVTTADGAGGEAPGAGVGPLPATPIMRWLARRGGPIDGFHQSMVLRTPAGLRHEHLLAAVQALLDHHDVLRLRLGADGDPVIEGPGAVKAADCLRRVEATTAGTEAMRPHALAARDRLDPGSGVVVQAVWFDQGPDVQGRLLLTVHHLAVDGVSWRILGPDLAEACRAAANGDVPALEPVGTSFRTWARRLAEAALEPSRAAEAALWRRVLEPPAPPLGDRPLDPERDTHATAGHLSLTLPADVTEAVLTRVPATYNAGVNDVLLTAFALAMPGGPDGVLLDLEGHGRQEQVAGADLSRTAGWFTSMYPVRLDPGGTDPDAALKRIKERLREIPDQGIGYGMLRYLNPGTAEALAGLPEPPVGFNYLGRFAVGAEETDWSVVPEAAGLAPAEDGAAPLAHVVEVNALTQDGAHGPELVAGWTWATGVIGEARVRAMAEGWFAALRSLAEAAARSGAGGLTPSDVVLDTISQSEIEEFEESLEAEWGTWE</sequence>
<dbReference type="InterPro" id="IPR045851">
    <property type="entry name" value="AMP-bd_C_sf"/>
</dbReference>
<dbReference type="PROSITE" id="PS50075">
    <property type="entry name" value="CARRIER"/>
    <property type="match status" value="3"/>
</dbReference>
<dbReference type="InterPro" id="IPR025110">
    <property type="entry name" value="AMP-bd_C"/>
</dbReference>
<feature type="region of interest" description="Disordered" evidence="7">
    <location>
        <begin position="3032"/>
        <end position="3055"/>
    </location>
</feature>
<gene>
    <name evidence="9" type="ORF">GNZ18_09510</name>
</gene>
<dbReference type="Gene3D" id="3.30.300.30">
    <property type="match status" value="3"/>
</dbReference>
<dbReference type="CDD" id="cd17643">
    <property type="entry name" value="A_NRPS_Cytc1-like"/>
    <property type="match status" value="1"/>
</dbReference>
<feature type="domain" description="Carrier" evidence="8">
    <location>
        <begin position="2020"/>
        <end position="2095"/>
    </location>
</feature>
<evidence type="ECO:0000256" key="3">
    <source>
        <dbReference type="ARBA" id="ARBA00022450"/>
    </source>
</evidence>
<evidence type="ECO:0000259" key="8">
    <source>
        <dbReference type="PROSITE" id="PS50075"/>
    </source>
</evidence>
<evidence type="ECO:0000313" key="9">
    <source>
        <dbReference type="EMBL" id="MUN36833.1"/>
    </source>
</evidence>
<feature type="domain" description="Carrier" evidence="8">
    <location>
        <begin position="950"/>
        <end position="1025"/>
    </location>
</feature>
<accession>A0A7K1KXP6</accession>
<dbReference type="PANTHER" id="PTHR45527:SF1">
    <property type="entry name" value="FATTY ACID SYNTHASE"/>
    <property type="match status" value="1"/>
</dbReference>
<reference evidence="9 10" key="1">
    <citation type="submission" date="2019-11" db="EMBL/GenBank/DDBJ databases">
        <authorList>
            <person name="Cao P."/>
        </authorList>
    </citation>
    <scope>NUCLEOTIDE SEQUENCE [LARGE SCALE GENOMIC DNA]</scope>
    <source>
        <strain evidence="9 10">NEAU-AAG5</strain>
    </source>
</reference>
<evidence type="ECO:0000256" key="7">
    <source>
        <dbReference type="SAM" id="MobiDB-lite"/>
    </source>
</evidence>
<dbReference type="PANTHER" id="PTHR45527">
    <property type="entry name" value="NONRIBOSOMAL PEPTIDE SYNTHETASE"/>
    <property type="match status" value="1"/>
</dbReference>
<dbReference type="Pfam" id="PF00668">
    <property type="entry name" value="Condensation"/>
    <property type="match status" value="4"/>
</dbReference>
<dbReference type="PROSITE" id="PS00455">
    <property type="entry name" value="AMP_BINDING"/>
    <property type="match status" value="3"/>
</dbReference>
<keyword evidence="5" id="KW-0677">Repeat</keyword>
<dbReference type="InterPro" id="IPR010071">
    <property type="entry name" value="AA_adenyl_dom"/>
</dbReference>
<dbReference type="Proteomes" id="UP000432015">
    <property type="component" value="Unassembled WGS sequence"/>
</dbReference>
<dbReference type="PROSITE" id="PS00012">
    <property type="entry name" value="PHOSPHOPANTETHEINE"/>
    <property type="match status" value="3"/>
</dbReference>
<dbReference type="GO" id="GO:0044550">
    <property type="term" value="P:secondary metabolite biosynthetic process"/>
    <property type="evidence" value="ECO:0007669"/>
    <property type="project" value="UniProtKB-ARBA"/>
</dbReference>
<comment type="similarity">
    <text evidence="2">Belongs to the ATP-dependent AMP-binding enzyme family.</text>
</comment>
<dbReference type="FunFam" id="3.40.50.980:FF:000001">
    <property type="entry name" value="Non-ribosomal peptide synthetase"/>
    <property type="match status" value="1"/>
</dbReference>
<dbReference type="GO" id="GO:0072330">
    <property type="term" value="P:monocarboxylic acid biosynthetic process"/>
    <property type="evidence" value="ECO:0007669"/>
    <property type="project" value="UniProtKB-ARBA"/>
</dbReference>
<dbReference type="GO" id="GO:0008610">
    <property type="term" value="P:lipid biosynthetic process"/>
    <property type="evidence" value="ECO:0007669"/>
    <property type="project" value="UniProtKB-ARBA"/>
</dbReference>
<dbReference type="CDD" id="cd19534">
    <property type="entry name" value="E_NRPS"/>
    <property type="match status" value="1"/>
</dbReference>
<dbReference type="FunFam" id="3.40.50.980:FF:000002">
    <property type="entry name" value="Enterobactin synthetase component F"/>
    <property type="match status" value="1"/>
</dbReference>
<dbReference type="SUPFAM" id="SSF56801">
    <property type="entry name" value="Acetyl-CoA synthetase-like"/>
    <property type="match status" value="3"/>
</dbReference>
<dbReference type="InterPro" id="IPR006162">
    <property type="entry name" value="Ppantetheine_attach_site"/>
</dbReference>
<dbReference type="Gene3D" id="2.30.38.10">
    <property type="entry name" value="Luciferase, Domain 3"/>
    <property type="match status" value="1"/>
</dbReference>
<dbReference type="Gene3D" id="1.10.1200.10">
    <property type="entry name" value="ACP-like"/>
    <property type="match status" value="3"/>
</dbReference>
<dbReference type="Pfam" id="PF00501">
    <property type="entry name" value="AMP-binding"/>
    <property type="match status" value="3"/>
</dbReference>
<dbReference type="Pfam" id="PF00550">
    <property type="entry name" value="PP-binding"/>
    <property type="match status" value="3"/>
</dbReference>
<dbReference type="Gene3D" id="3.40.50.980">
    <property type="match status" value="2"/>
</dbReference>
<evidence type="ECO:0000256" key="6">
    <source>
        <dbReference type="ARBA" id="ARBA00023194"/>
    </source>
</evidence>
<comment type="caution">
    <text evidence="9">The sequence shown here is derived from an EMBL/GenBank/DDBJ whole genome shotgun (WGS) entry which is preliminary data.</text>
</comment>
<dbReference type="FunFam" id="3.30.300.30:FF:000010">
    <property type="entry name" value="Enterobactin synthetase component F"/>
    <property type="match status" value="2"/>
</dbReference>
<dbReference type="NCBIfam" id="TIGR01720">
    <property type="entry name" value="NRPS-para261"/>
    <property type="match status" value="1"/>
</dbReference>
<keyword evidence="3" id="KW-0596">Phosphopantetheine</keyword>
<dbReference type="InterPro" id="IPR020806">
    <property type="entry name" value="PKS_PP-bd"/>
</dbReference>
<protein>
    <submittedName>
        <fullName evidence="9">Amino acid adenylation domain-containing protein</fullName>
    </submittedName>
</protein>
<dbReference type="InterPro" id="IPR000873">
    <property type="entry name" value="AMP-dep_synth/lig_dom"/>
</dbReference>
<dbReference type="InterPro" id="IPR042099">
    <property type="entry name" value="ANL_N_sf"/>
</dbReference>